<dbReference type="Proteomes" id="UP001056120">
    <property type="component" value="Linkage Group LG22"/>
</dbReference>
<keyword evidence="2" id="KW-1185">Reference proteome</keyword>
<accession>A0ACB9BZC8</accession>
<evidence type="ECO:0000313" key="1">
    <source>
        <dbReference type="EMBL" id="KAI3727299.1"/>
    </source>
</evidence>
<name>A0ACB9BZC8_9ASTR</name>
<proteinExistence type="predicted"/>
<sequence length="661" mass="76734">MEALKEEQTPFEMGVVVPKRIVDQIGEGCYDHCVKVVVDEFQKSGLIVDRVPGLNDEFLKLTAPVEILGKAAAELQLKKRTQIGVDLQFEWDEADAFIKQSDGSLFSWCERFRCYNHIIYGIVNEGNSAIVLKSDCRDVRWEPGERLLWKFEKEGIVKEVFPIHDEIKRKQLLKCWALNWWDLTNQPLDDIYAYYGVKIAIYFAFLGMYTKWLFFPAALGILVQLVDFGSLQLLVLPFFFVCIISWAVFFLQFWKRKNSTLLARWQICYSVGAESAYKYMDTEWSSFHSSVGSIKFEADKSEKEKFQREEWFGHMLRFRNDAIIILSIICLQLPFELAYAHFYESIGSDTMKFGLTAVYLFAIQYFTQIGGKVSVKLIKDEKNENSEYRANSLIYKVFGLYFMQSYIGLLYHAILHRNFMTLRQVIIQRLIISEVLENLMENSLPYMKYSYRKYRAVRNKRKREKGMAARKSYFNSRVEKEYFKPIYSASIGEELEDGLFDEFLELALQFGMIMMFACAFPPAFAFAALNNVTEIRADALKILAMYRRPVPRVAATIGAWLNIFQFLIVVSICTNCILLVCLYDREGNWNISPGLAAILFMEHVLLLIKFCFSRIVPEEPDWVKANRMKNATQAQNMCSKQLLRNISGRRGTLVTGTRTAD</sequence>
<dbReference type="EMBL" id="CM042039">
    <property type="protein sequence ID" value="KAI3727299.1"/>
    <property type="molecule type" value="Genomic_DNA"/>
</dbReference>
<organism evidence="1 2">
    <name type="scientific">Smallanthus sonchifolius</name>
    <dbReference type="NCBI Taxonomy" id="185202"/>
    <lineage>
        <taxon>Eukaryota</taxon>
        <taxon>Viridiplantae</taxon>
        <taxon>Streptophyta</taxon>
        <taxon>Embryophyta</taxon>
        <taxon>Tracheophyta</taxon>
        <taxon>Spermatophyta</taxon>
        <taxon>Magnoliopsida</taxon>
        <taxon>eudicotyledons</taxon>
        <taxon>Gunneridae</taxon>
        <taxon>Pentapetalae</taxon>
        <taxon>asterids</taxon>
        <taxon>campanulids</taxon>
        <taxon>Asterales</taxon>
        <taxon>Asteraceae</taxon>
        <taxon>Asteroideae</taxon>
        <taxon>Heliantheae alliance</taxon>
        <taxon>Millerieae</taxon>
        <taxon>Smallanthus</taxon>
    </lineage>
</organism>
<protein>
    <submittedName>
        <fullName evidence="1">Uncharacterized protein</fullName>
    </submittedName>
</protein>
<reference evidence="2" key="1">
    <citation type="journal article" date="2022" name="Mol. Ecol. Resour.">
        <title>The genomes of chicory, endive, great burdock and yacon provide insights into Asteraceae palaeo-polyploidization history and plant inulin production.</title>
        <authorList>
            <person name="Fan W."/>
            <person name="Wang S."/>
            <person name="Wang H."/>
            <person name="Wang A."/>
            <person name="Jiang F."/>
            <person name="Liu H."/>
            <person name="Zhao H."/>
            <person name="Xu D."/>
            <person name="Zhang Y."/>
        </authorList>
    </citation>
    <scope>NUCLEOTIDE SEQUENCE [LARGE SCALE GENOMIC DNA]</scope>
    <source>
        <strain evidence="2">cv. Yunnan</strain>
    </source>
</reference>
<comment type="caution">
    <text evidence="1">The sequence shown here is derived from an EMBL/GenBank/DDBJ whole genome shotgun (WGS) entry which is preliminary data.</text>
</comment>
<reference evidence="1 2" key="2">
    <citation type="journal article" date="2022" name="Mol. Ecol. Resour.">
        <title>The genomes of chicory, endive, great burdock and yacon provide insights into Asteraceae paleo-polyploidization history and plant inulin production.</title>
        <authorList>
            <person name="Fan W."/>
            <person name="Wang S."/>
            <person name="Wang H."/>
            <person name="Wang A."/>
            <person name="Jiang F."/>
            <person name="Liu H."/>
            <person name="Zhao H."/>
            <person name="Xu D."/>
            <person name="Zhang Y."/>
        </authorList>
    </citation>
    <scope>NUCLEOTIDE SEQUENCE [LARGE SCALE GENOMIC DNA]</scope>
    <source>
        <strain evidence="2">cv. Yunnan</strain>
        <tissue evidence="1">Leaves</tissue>
    </source>
</reference>
<evidence type="ECO:0000313" key="2">
    <source>
        <dbReference type="Proteomes" id="UP001056120"/>
    </source>
</evidence>
<gene>
    <name evidence="1" type="ORF">L1987_67112</name>
</gene>